<name>A0A2K1K7S0_PHYPA</name>
<proteinExistence type="predicted"/>
<dbReference type="Gramene" id="Pp3c8_17610V3.1">
    <property type="protein sequence ID" value="PAC:32965254.CDS.1"/>
    <property type="gene ID" value="Pp3c8_17610"/>
</dbReference>
<organism evidence="2">
    <name type="scientific">Physcomitrium patens</name>
    <name type="common">Spreading-leaved earth moss</name>
    <name type="synonym">Physcomitrella patens</name>
    <dbReference type="NCBI Taxonomy" id="3218"/>
    <lineage>
        <taxon>Eukaryota</taxon>
        <taxon>Viridiplantae</taxon>
        <taxon>Streptophyta</taxon>
        <taxon>Embryophyta</taxon>
        <taxon>Bryophyta</taxon>
        <taxon>Bryophytina</taxon>
        <taxon>Bryopsida</taxon>
        <taxon>Funariidae</taxon>
        <taxon>Funariales</taxon>
        <taxon>Funariaceae</taxon>
        <taxon>Physcomitrium</taxon>
    </lineage>
</organism>
<feature type="transmembrane region" description="Helical" evidence="1">
    <location>
        <begin position="12"/>
        <end position="34"/>
    </location>
</feature>
<dbReference type="EnsemblPlants" id="Pp3c8_17610V3.2">
    <property type="protein sequence ID" value="PAC:32965255.CDS.1"/>
    <property type="gene ID" value="Pp3c8_17610"/>
</dbReference>
<keyword evidence="1" id="KW-0472">Membrane</keyword>
<keyword evidence="4" id="KW-1185">Reference proteome</keyword>
<reference evidence="2 4" key="2">
    <citation type="journal article" date="2018" name="Plant J.">
        <title>The Physcomitrella patens chromosome-scale assembly reveals moss genome structure and evolution.</title>
        <authorList>
            <person name="Lang D."/>
            <person name="Ullrich K.K."/>
            <person name="Murat F."/>
            <person name="Fuchs J."/>
            <person name="Jenkins J."/>
            <person name="Haas F.B."/>
            <person name="Piednoel M."/>
            <person name="Gundlach H."/>
            <person name="Van Bel M."/>
            <person name="Meyberg R."/>
            <person name="Vives C."/>
            <person name="Morata J."/>
            <person name="Symeonidi A."/>
            <person name="Hiss M."/>
            <person name="Muchero W."/>
            <person name="Kamisugi Y."/>
            <person name="Saleh O."/>
            <person name="Blanc G."/>
            <person name="Decker E.L."/>
            <person name="van Gessel N."/>
            <person name="Grimwood J."/>
            <person name="Hayes R.D."/>
            <person name="Graham S.W."/>
            <person name="Gunter L.E."/>
            <person name="McDaniel S.F."/>
            <person name="Hoernstein S.N.W."/>
            <person name="Larsson A."/>
            <person name="Li F.W."/>
            <person name="Perroud P.F."/>
            <person name="Phillips J."/>
            <person name="Ranjan P."/>
            <person name="Rokshar D.S."/>
            <person name="Rothfels C.J."/>
            <person name="Schneider L."/>
            <person name="Shu S."/>
            <person name="Stevenson D.W."/>
            <person name="Thummler F."/>
            <person name="Tillich M."/>
            <person name="Villarreal Aguilar J.C."/>
            <person name="Widiez T."/>
            <person name="Wong G.K."/>
            <person name="Wymore A."/>
            <person name="Zhang Y."/>
            <person name="Zimmer A.D."/>
            <person name="Quatrano R.S."/>
            <person name="Mayer K.F.X."/>
            <person name="Goodstein D."/>
            <person name="Casacuberta J.M."/>
            <person name="Vandepoele K."/>
            <person name="Reski R."/>
            <person name="Cuming A.C."/>
            <person name="Tuskan G.A."/>
            <person name="Maumus F."/>
            <person name="Salse J."/>
            <person name="Schmutz J."/>
            <person name="Rensing S.A."/>
        </authorList>
    </citation>
    <scope>NUCLEOTIDE SEQUENCE [LARGE SCALE GENOMIC DNA]</scope>
    <source>
        <strain evidence="3 4">cv. Gransden 2004</strain>
    </source>
</reference>
<evidence type="ECO:0000313" key="2">
    <source>
        <dbReference type="EMBL" id="PNR49817.1"/>
    </source>
</evidence>
<evidence type="ECO:0000313" key="4">
    <source>
        <dbReference type="Proteomes" id="UP000006727"/>
    </source>
</evidence>
<dbReference type="EnsemblPlants" id="Pp3c8_17610V3.1">
    <property type="protein sequence ID" value="PAC:32965254.CDS.1"/>
    <property type="gene ID" value="Pp3c8_17610"/>
</dbReference>
<keyword evidence="1" id="KW-0812">Transmembrane</keyword>
<accession>A0A2K1K7S0</accession>
<evidence type="ECO:0000256" key="1">
    <source>
        <dbReference type="SAM" id="Phobius"/>
    </source>
</evidence>
<reference evidence="2 4" key="1">
    <citation type="journal article" date="2008" name="Science">
        <title>The Physcomitrella genome reveals evolutionary insights into the conquest of land by plants.</title>
        <authorList>
            <person name="Rensing S."/>
            <person name="Lang D."/>
            <person name="Zimmer A."/>
            <person name="Terry A."/>
            <person name="Salamov A."/>
            <person name="Shapiro H."/>
            <person name="Nishiyama T."/>
            <person name="Perroud P.-F."/>
            <person name="Lindquist E."/>
            <person name="Kamisugi Y."/>
            <person name="Tanahashi T."/>
            <person name="Sakakibara K."/>
            <person name="Fujita T."/>
            <person name="Oishi K."/>
            <person name="Shin-I T."/>
            <person name="Kuroki Y."/>
            <person name="Toyoda A."/>
            <person name="Suzuki Y."/>
            <person name="Hashimoto A."/>
            <person name="Yamaguchi K."/>
            <person name="Sugano A."/>
            <person name="Kohara Y."/>
            <person name="Fujiyama A."/>
            <person name="Anterola A."/>
            <person name="Aoki S."/>
            <person name="Ashton N."/>
            <person name="Barbazuk W.B."/>
            <person name="Barker E."/>
            <person name="Bennetzen J."/>
            <person name="Bezanilla M."/>
            <person name="Blankenship R."/>
            <person name="Cho S.H."/>
            <person name="Dutcher S."/>
            <person name="Estelle M."/>
            <person name="Fawcett J.A."/>
            <person name="Gundlach H."/>
            <person name="Hanada K."/>
            <person name="Heyl A."/>
            <person name="Hicks K.A."/>
            <person name="Hugh J."/>
            <person name="Lohr M."/>
            <person name="Mayer K."/>
            <person name="Melkozernov A."/>
            <person name="Murata T."/>
            <person name="Nelson D."/>
            <person name="Pils B."/>
            <person name="Prigge M."/>
            <person name="Reiss B."/>
            <person name="Renner T."/>
            <person name="Rombauts S."/>
            <person name="Rushton P."/>
            <person name="Sanderfoot A."/>
            <person name="Schween G."/>
            <person name="Shiu S.-H."/>
            <person name="Stueber K."/>
            <person name="Theodoulou F.L."/>
            <person name="Tu H."/>
            <person name="Van de Peer Y."/>
            <person name="Verrier P.J."/>
            <person name="Waters E."/>
            <person name="Wood A."/>
            <person name="Yang L."/>
            <person name="Cove D."/>
            <person name="Cuming A."/>
            <person name="Hasebe M."/>
            <person name="Lucas S."/>
            <person name="Mishler D.B."/>
            <person name="Reski R."/>
            <person name="Grigoriev I."/>
            <person name="Quatrano R.S."/>
            <person name="Boore J.L."/>
        </authorList>
    </citation>
    <scope>NUCLEOTIDE SEQUENCE [LARGE SCALE GENOMIC DNA]</scope>
    <source>
        <strain evidence="3 4">cv. Gransden 2004</strain>
    </source>
</reference>
<keyword evidence="1" id="KW-1133">Transmembrane helix</keyword>
<sequence>MVSSAQVANALLIVVCAFFGFWTLFSIVGGIHYAEWPPRFDLKDLHIRSLNVSTDRKLRLDMDILIQMRKFSPIRTIEEFSYEVRTSHYDKRIGMSSVDGFHPIKNATMDIVTTQRQEMLYMGDWLGDRMREDLNWTGRLSLRIYMRAQIYTPLFLAMKKRVSRTCDLIVTPGAPFGSQIYERRCCPRLYCPTADDRCFTENCCQLPPSDPRSVISICG</sequence>
<dbReference type="EMBL" id="ABEU02000008">
    <property type="protein sequence ID" value="PNR49817.1"/>
    <property type="molecule type" value="Genomic_DNA"/>
</dbReference>
<dbReference type="PaxDb" id="3218-PP1S212_14V6.1"/>
<dbReference type="Proteomes" id="UP000006727">
    <property type="component" value="Chromosome 8"/>
</dbReference>
<protein>
    <submittedName>
        <fullName evidence="2 3">Uncharacterized protein</fullName>
    </submittedName>
</protein>
<gene>
    <name evidence="2" type="ORF">PHYPA_011713</name>
</gene>
<reference evidence="3" key="3">
    <citation type="submission" date="2020-12" db="UniProtKB">
        <authorList>
            <consortium name="EnsemblPlants"/>
        </authorList>
    </citation>
    <scope>IDENTIFICATION</scope>
</reference>
<dbReference type="AlphaFoldDB" id="A0A2K1K7S0"/>
<dbReference type="Gramene" id="Pp3c8_17610V3.2">
    <property type="protein sequence ID" value="PAC:32965255.CDS.1"/>
    <property type="gene ID" value="Pp3c8_17610"/>
</dbReference>
<dbReference type="InParanoid" id="A0A2K1K7S0"/>
<evidence type="ECO:0000313" key="3">
    <source>
        <dbReference type="EnsemblPlants" id="PAC:32965254.CDS.1"/>
    </source>
</evidence>